<dbReference type="SUPFAM" id="SSF53300">
    <property type="entry name" value="vWA-like"/>
    <property type="match status" value="1"/>
</dbReference>
<keyword evidence="3 5" id="KW-1133">Transmembrane helix</keyword>
<dbReference type="OrthoDB" id="6206554at2"/>
<feature type="transmembrane region" description="Helical" evidence="5">
    <location>
        <begin position="52"/>
        <end position="72"/>
    </location>
</feature>
<accession>A0A1I7A2G3</accession>
<protein>
    <submittedName>
        <fullName evidence="7">Ca-activated chloride channel family protein</fullName>
    </submittedName>
</protein>
<feature type="domain" description="VWFA" evidence="6">
    <location>
        <begin position="134"/>
        <end position="334"/>
    </location>
</feature>
<dbReference type="EMBL" id="FPAS01000002">
    <property type="protein sequence ID" value="SFT69113.1"/>
    <property type="molecule type" value="Genomic_DNA"/>
</dbReference>
<evidence type="ECO:0000313" key="8">
    <source>
        <dbReference type="Proteomes" id="UP000236454"/>
    </source>
</evidence>
<organism evidence="7 8">
    <name type="scientific">Lishizhenia tianjinensis</name>
    <dbReference type="NCBI Taxonomy" id="477690"/>
    <lineage>
        <taxon>Bacteria</taxon>
        <taxon>Pseudomonadati</taxon>
        <taxon>Bacteroidota</taxon>
        <taxon>Flavobacteriia</taxon>
        <taxon>Flavobacteriales</taxon>
        <taxon>Crocinitomicaceae</taxon>
        <taxon>Lishizhenia</taxon>
    </lineage>
</organism>
<keyword evidence="2 5" id="KW-0812">Transmembrane</keyword>
<keyword evidence="1" id="KW-1003">Cell membrane</keyword>
<sequence>MDNKRLTYRLQLIFLPLIGFELLFWGLAFWVVENFGGFTSFSGSESLVFKTPVYGYLFLALPLFYTFIWFTLRRSNKIRTQIGVRNNGQFPPISLTYTLLKLFVLRTALVFGIIAAMQPSFGTQKAKLRVNDSEIVFAVDISNSMNTEDMSGGESRLTAAKNAINQYINMSGSNKVGMVIFAGSAYPQLPLTADIGAAKMYTEELHTDLISNQGTNIGLALSLSKDFFTDKKETKKVIVLISDGEDHEGGTDKILQELAQKNIELQVLGLGSSNGGLIPIPGARTRQYFKDQYGKSVVSKLDKGMIKDLSDRADGKFVLSDDEFPNIHSLLADFNTNEPTNTVELELEIKKNHYQFFMFVAVIMILLFLGIQELEKQQLKRD</sequence>
<dbReference type="InterPro" id="IPR050768">
    <property type="entry name" value="UPF0353/GerABKA_families"/>
</dbReference>
<evidence type="ECO:0000256" key="2">
    <source>
        <dbReference type="ARBA" id="ARBA00022692"/>
    </source>
</evidence>
<dbReference type="InterPro" id="IPR002035">
    <property type="entry name" value="VWF_A"/>
</dbReference>
<name>A0A1I7A2G3_9FLAO</name>
<dbReference type="PANTHER" id="PTHR22550">
    <property type="entry name" value="SPORE GERMINATION PROTEIN"/>
    <property type="match status" value="1"/>
</dbReference>
<dbReference type="InterPro" id="IPR036465">
    <property type="entry name" value="vWFA_dom_sf"/>
</dbReference>
<dbReference type="PROSITE" id="PS50234">
    <property type="entry name" value="VWFA"/>
    <property type="match status" value="1"/>
</dbReference>
<dbReference type="Pfam" id="PF13519">
    <property type="entry name" value="VWA_2"/>
    <property type="match status" value="1"/>
</dbReference>
<evidence type="ECO:0000256" key="5">
    <source>
        <dbReference type="SAM" id="Phobius"/>
    </source>
</evidence>
<dbReference type="Proteomes" id="UP000236454">
    <property type="component" value="Unassembled WGS sequence"/>
</dbReference>
<keyword evidence="4 5" id="KW-0472">Membrane</keyword>
<dbReference type="SMART" id="SM00327">
    <property type="entry name" value="VWA"/>
    <property type="match status" value="1"/>
</dbReference>
<feature type="transmembrane region" description="Helical" evidence="5">
    <location>
        <begin position="12"/>
        <end position="32"/>
    </location>
</feature>
<dbReference type="AlphaFoldDB" id="A0A1I7A2G3"/>
<feature type="transmembrane region" description="Helical" evidence="5">
    <location>
        <begin position="93"/>
        <end position="117"/>
    </location>
</feature>
<dbReference type="STRING" id="477690.SAMN05216474_1838"/>
<dbReference type="RefSeq" id="WP_090248630.1">
    <property type="nucleotide sequence ID" value="NZ_FPAS01000002.1"/>
</dbReference>
<gene>
    <name evidence="7" type="ORF">SAMN05216474_1838</name>
</gene>
<feature type="transmembrane region" description="Helical" evidence="5">
    <location>
        <begin position="354"/>
        <end position="371"/>
    </location>
</feature>
<dbReference type="PANTHER" id="PTHR22550:SF5">
    <property type="entry name" value="LEUCINE ZIPPER PROTEIN 4"/>
    <property type="match status" value="1"/>
</dbReference>
<reference evidence="7 8" key="1">
    <citation type="submission" date="2016-10" db="EMBL/GenBank/DDBJ databases">
        <authorList>
            <person name="de Groot N.N."/>
        </authorList>
    </citation>
    <scope>NUCLEOTIDE SEQUENCE [LARGE SCALE GENOMIC DNA]</scope>
    <source>
        <strain evidence="7 8">CGMCC 1.7005</strain>
    </source>
</reference>
<dbReference type="Gene3D" id="3.40.50.410">
    <property type="entry name" value="von Willebrand factor, type A domain"/>
    <property type="match status" value="1"/>
</dbReference>
<evidence type="ECO:0000256" key="3">
    <source>
        <dbReference type="ARBA" id="ARBA00022989"/>
    </source>
</evidence>
<evidence type="ECO:0000256" key="4">
    <source>
        <dbReference type="ARBA" id="ARBA00023136"/>
    </source>
</evidence>
<keyword evidence="8" id="KW-1185">Reference proteome</keyword>
<evidence type="ECO:0000259" key="6">
    <source>
        <dbReference type="PROSITE" id="PS50234"/>
    </source>
</evidence>
<evidence type="ECO:0000256" key="1">
    <source>
        <dbReference type="ARBA" id="ARBA00022475"/>
    </source>
</evidence>
<evidence type="ECO:0000313" key="7">
    <source>
        <dbReference type="EMBL" id="SFT69113.1"/>
    </source>
</evidence>
<proteinExistence type="predicted"/>